<dbReference type="InterPro" id="IPR014710">
    <property type="entry name" value="RmlC-like_jellyroll"/>
</dbReference>
<evidence type="ECO:0000313" key="2">
    <source>
        <dbReference type="EMBL" id="QKZ17319.1"/>
    </source>
</evidence>
<dbReference type="CDD" id="cd02231">
    <property type="entry name" value="cupin_BLL6423-like"/>
    <property type="match status" value="1"/>
</dbReference>
<dbReference type="PANTHER" id="PTHR36156:SF2">
    <property type="entry name" value="CUPIN TYPE-2 DOMAIN-CONTAINING PROTEIN"/>
    <property type="match status" value="1"/>
</dbReference>
<dbReference type="InterPro" id="IPR013096">
    <property type="entry name" value="Cupin_2"/>
</dbReference>
<dbReference type="Gene3D" id="2.20.70.150">
    <property type="match status" value="1"/>
</dbReference>
<dbReference type="RefSeq" id="WP_176574668.1">
    <property type="nucleotide sequence ID" value="NZ_CBDRGH010000066.1"/>
</dbReference>
<dbReference type="InterPro" id="IPR011051">
    <property type="entry name" value="RmlC_Cupin_sf"/>
</dbReference>
<dbReference type="Proteomes" id="UP000509418">
    <property type="component" value="Chromosome"/>
</dbReference>
<organism evidence="2 3">
    <name type="scientific">Streptomyces chartreusis</name>
    <dbReference type="NCBI Taxonomy" id="1969"/>
    <lineage>
        <taxon>Bacteria</taxon>
        <taxon>Bacillati</taxon>
        <taxon>Actinomycetota</taxon>
        <taxon>Actinomycetes</taxon>
        <taxon>Kitasatosporales</taxon>
        <taxon>Streptomycetaceae</taxon>
        <taxon>Streptomyces</taxon>
    </lineage>
</organism>
<evidence type="ECO:0000259" key="1">
    <source>
        <dbReference type="Pfam" id="PF07883"/>
    </source>
</evidence>
<gene>
    <name evidence="2" type="ORF">HUT05_08120</name>
</gene>
<feature type="domain" description="Cupin type-2" evidence="1">
    <location>
        <begin position="111"/>
        <end position="166"/>
    </location>
</feature>
<dbReference type="AlphaFoldDB" id="A0A7H8T1D4"/>
<sequence>MRRVVTGHDSQGRSVVVDDGVPPRTHEFAAFPGFVSSLAWATDPDTHISWPGEDVTMKVESMLPPPGGTRLRLVTVPPDAAKDSLEFDAAAFGAEQRHYGPGLAELFEPNGMHTTPTIDYTIVLDGELWLELDGGHLTHLKAGDLVVQNGTRHAWRNRSDRPVYLAAILIGATAEAAPDPPSH</sequence>
<evidence type="ECO:0000313" key="3">
    <source>
        <dbReference type="Proteomes" id="UP000509418"/>
    </source>
</evidence>
<reference evidence="2 3" key="1">
    <citation type="submission" date="2020-06" db="EMBL/GenBank/DDBJ databases">
        <title>Genome mining for natural products.</title>
        <authorList>
            <person name="Zhang B."/>
            <person name="Shi J."/>
            <person name="Ge H."/>
        </authorList>
    </citation>
    <scope>NUCLEOTIDE SEQUENCE [LARGE SCALE GENOMIC DNA]</scope>
    <source>
        <strain evidence="2 3">NA02069</strain>
    </source>
</reference>
<dbReference type="InterPro" id="IPR047142">
    <property type="entry name" value="OryJ/VirC-like"/>
</dbReference>
<dbReference type="SUPFAM" id="SSF51182">
    <property type="entry name" value="RmlC-like cupins"/>
    <property type="match status" value="1"/>
</dbReference>
<keyword evidence="3" id="KW-1185">Reference proteome</keyword>
<name>A0A7H8T1D4_STRCX</name>
<dbReference type="Pfam" id="PF07883">
    <property type="entry name" value="Cupin_2"/>
    <property type="match status" value="1"/>
</dbReference>
<dbReference type="PANTHER" id="PTHR36156">
    <property type="entry name" value="SLR2101 PROTEIN"/>
    <property type="match status" value="1"/>
</dbReference>
<dbReference type="EMBL" id="CP056041">
    <property type="protein sequence ID" value="QKZ17319.1"/>
    <property type="molecule type" value="Genomic_DNA"/>
</dbReference>
<accession>A0A7H8T1D4</accession>
<dbReference type="Gene3D" id="2.60.120.10">
    <property type="entry name" value="Jelly Rolls"/>
    <property type="match status" value="1"/>
</dbReference>
<protein>
    <submittedName>
        <fullName evidence="2">Cupin domain-containing protein</fullName>
    </submittedName>
</protein>
<proteinExistence type="predicted"/>